<dbReference type="SUPFAM" id="SSF53850">
    <property type="entry name" value="Periplasmic binding protein-like II"/>
    <property type="match status" value="1"/>
</dbReference>
<dbReference type="Pfam" id="PF00496">
    <property type="entry name" value="SBP_bac_5"/>
    <property type="match status" value="1"/>
</dbReference>
<dbReference type="InterPro" id="IPR025370">
    <property type="entry name" value="SgrR_HTH_N"/>
</dbReference>
<feature type="domain" description="Transcriptional regulator SgrR N-terminal HTH" evidence="3">
    <location>
        <begin position="6"/>
        <end position="102"/>
    </location>
</feature>
<dbReference type="EMBL" id="NFEZ01000004">
    <property type="protein sequence ID" value="PLT43894.1"/>
    <property type="molecule type" value="Genomic_DNA"/>
</dbReference>
<dbReference type="PANTHER" id="PTHR30290:SF72">
    <property type="entry name" value="HTH-TYPE TRANSCRIPTIONAL REGULATOR SGRR"/>
    <property type="match status" value="1"/>
</dbReference>
<reference evidence="4 5" key="1">
    <citation type="submission" date="2017-05" db="EMBL/GenBank/DDBJ databases">
        <title>Functional genome analysis of Paenibacillus pasadenensis strain R16: insights on endophytic life style and antifungal activity.</title>
        <authorList>
            <person name="Passera A."/>
            <person name="Marcolungo L."/>
            <person name="Casati P."/>
            <person name="Brasca M."/>
            <person name="Quaglino F."/>
            <person name="Delledonne M."/>
        </authorList>
    </citation>
    <scope>NUCLEOTIDE SEQUENCE [LARGE SCALE GENOMIC DNA]</scope>
    <source>
        <strain evidence="4 5">R16</strain>
    </source>
</reference>
<keyword evidence="1" id="KW-0238">DNA-binding</keyword>
<proteinExistence type="predicted"/>
<name>A0A2N5N0N6_9BACL</name>
<sequence>MYAAERYLSLLERFSGVAAEGSPVEATLDGIAAALFCTPRNAKLILRRMQEEGLIEWLPGRGRGHRSRIVFLRPKEPYLMELLQAEAEAGNYPAAFELIGRHAGGTSAKERFLEWLDGRFGYRKEQQQGQPSRDTLRFPLLYGVRTFDPSQLNYALDAHVMRQLYDRLLQYSEENERIVPAAAHHWSVNGEGTVWTFFLRKGVLFHDGADLTSRDVAFTFERLRHGPNRWLMRSVRSVEAVGTHVVRFHLHQPNFIFDRFVCAGAASLLPEGLRGLPEEEFWRRPIGTGPFRLLKHTSCGLELGAHEPYYGGRPYLDAVDMVVLPEGCQPVQVAPSVPGLLRIRDGFFNEPETAPPSEGWSSIHNVNHGCAMLGWNMNKPGPHQSEAFRRAVRMILDPSELLDELKDKSVLPAYGFLPETSALRSPEPPRPDRLRAALREAEYDGTPIRLTTVAKYKDEVDWAARKLAEWGIRVETKLEAIASKHGFREADLTVWCIVIAEDEVCEIEAYEHGDCILGNYLTDDTRSWIRGRIDAALATPDAVGRRQIMRQVEEQLRDDGSLIFLHHQQLSTYLHPSVHGVRLNRLGWVDFKNVWLENGLAAPELTASELRP</sequence>
<dbReference type="GO" id="GO:1904680">
    <property type="term" value="F:peptide transmembrane transporter activity"/>
    <property type="evidence" value="ECO:0007669"/>
    <property type="project" value="TreeGrafter"/>
</dbReference>
<organism evidence="4 5">
    <name type="scientific">Paenibacillus pasadenensis</name>
    <dbReference type="NCBI Taxonomy" id="217090"/>
    <lineage>
        <taxon>Bacteria</taxon>
        <taxon>Bacillati</taxon>
        <taxon>Bacillota</taxon>
        <taxon>Bacilli</taxon>
        <taxon>Bacillales</taxon>
        <taxon>Paenibacillaceae</taxon>
        <taxon>Paenibacillus</taxon>
    </lineage>
</organism>
<feature type="domain" description="Solute-binding protein family 5" evidence="2">
    <location>
        <begin position="178"/>
        <end position="477"/>
    </location>
</feature>
<protein>
    <submittedName>
        <fullName evidence="4">Oligopeptide ABC transporter, periplasmic oligopeptide-binding protein OppA</fullName>
    </submittedName>
</protein>
<dbReference type="InterPro" id="IPR000914">
    <property type="entry name" value="SBP_5_dom"/>
</dbReference>
<keyword evidence="5" id="KW-1185">Reference proteome</keyword>
<evidence type="ECO:0000259" key="3">
    <source>
        <dbReference type="Pfam" id="PF12793"/>
    </source>
</evidence>
<dbReference type="GO" id="GO:0003677">
    <property type="term" value="F:DNA binding"/>
    <property type="evidence" value="ECO:0007669"/>
    <property type="project" value="UniProtKB-KW"/>
</dbReference>
<gene>
    <name evidence="4" type="ORF">B8V81_2325</name>
</gene>
<evidence type="ECO:0000259" key="2">
    <source>
        <dbReference type="Pfam" id="PF00496"/>
    </source>
</evidence>
<dbReference type="GO" id="GO:0015833">
    <property type="term" value="P:peptide transport"/>
    <property type="evidence" value="ECO:0007669"/>
    <property type="project" value="TreeGrafter"/>
</dbReference>
<evidence type="ECO:0000256" key="1">
    <source>
        <dbReference type="ARBA" id="ARBA00023125"/>
    </source>
</evidence>
<dbReference type="RefSeq" id="WP_101808397.1">
    <property type="nucleotide sequence ID" value="NZ_NFEZ01000004.1"/>
</dbReference>
<evidence type="ECO:0000313" key="5">
    <source>
        <dbReference type="Proteomes" id="UP000234789"/>
    </source>
</evidence>
<comment type="caution">
    <text evidence="4">The sequence shown here is derived from an EMBL/GenBank/DDBJ whole genome shotgun (WGS) entry which is preliminary data.</text>
</comment>
<dbReference type="Gene3D" id="3.40.190.10">
    <property type="entry name" value="Periplasmic binding protein-like II"/>
    <property type="match status" value="1"/>
</dbReference>
<dbReference type="Pfam" id="PF12793">
    <property type="entry name" value="SgrR_N"/>
    <property type="match status" value="1"/>
</dbReference>
<dbReference type="PANTHER" id="PTHR30290">
    <property type="entry name" value="PERIPLASMIC BINDING COMPONENT OF ABC TRANSPORTER"/>
    <property type="match status" value="1"/>
</dbReference>
<evidence type="ECO:0000313" key="4">
    <source>
        <dbReference type="EMBL" id="PLT43894.1"/>
    </source>
</evidence>
<dbReference type="AlphaFoldDB" id="A0A2N5N0N6"/>
<dbReference type="Gene3D" id="3.10.105.10">
    <property type="entry name" value="Dipeptide-binding Protein, Domain 3"/>
    <property type="match status" value="1"/>
</dbReference>
<dbReference type="Proteomes" id="UP000234789">
    <property type="component" value="Unassembled WGS sequence"/>
</dbReference>
<accession>A0A2N5N0N6</accession>
<dbReference type="InterPro" id="IPR039424">
    <property type="entry name" value="SBP_5"/>
</dbReference>